<evidence type="ECO:0000313" key="3">
    <source>
        <dbReference type="Proteomes" id="UP001143391"/>
    </source>
</evidence>
<protein>
    <recommendedName>
        <fullName evidence="4">PEGA domain-containing protein</fullName>
    </recommendedName>
</protein>
<evidence type="ECO:0000313" key="2">
    <source>
        <dbReference type="EMBL" id="MDF0748603.1"/>
    </source>
</evidence>
<dbReference type="Proteomes" id="UP001143391">
    <property type="component" value="Unassembled WGS sequence"/>
</dbReference>
<feature type="signal peptide" evidence="1">
    <location>
        <begin position="1"/>
        <end position="17"/>
    </location>
</feature>
<comment type="caution">
    <text evidence="2">The sequence shown here is derived from an EMBL/GenBank/DDBJ whole genome shotgun (WGS) entry which is preliminary data.</text>
</comment>
<dbReference type="EMBL" id="JANCMW010000001">
    <property type="protein sequence ID" value="MDF0748603.1"/>
    <property type="molecule type" value="Genomic_DNA"/>
</dbReference>
<feature type="chain" id="PRO_5046155013" description="PEGA domain-containing protein" evidence="1">
    <location>
        <begin position="18"/>
        <end position="106"/>
    </location>
</feature>
<organism evidence="2 3">
    <name type="scientific">Marinobacter iranensis</name>
    <dbReference type="NCBI Taxonomy" id="2962607"/>
    <lineage>
        <taxon>Bacteria</taxon>
        <taxon>Pseudomonadati</taxon>
        <taxon>Pseudomonadota</taxon>
        <taxon>Gammaproteobacteria</taxon>
        <taxon>Pseudomonadales</taxon>
        <taxon>Marinobacteraceae</taxon>
        <taxon>Marinobacter</taxon>
    </lineage>
</organism>
<name>A0ABT5Y4K5_9GAMM</name>
<reference evidence="2" key="1">
    <citation type="submission" date="2022-07" db="EMBL/GenBank/DDBJ databases">
        <title>Marinobacter iranensis a new bacterium isolate from a hipersaline lake in Iran.</title>
        <authorList>
            <person name="Mohammad A.M.A."/>
            <person name="Cristina S.-P."/>
            <person name="Antonio V."/>
        </authorList>
    </citation>
    <scope>NUCLEOTIDE SEQUENCE</scope>
    <source>
        <strain evidence="2">71-i</strain>
    </source>
</reference>
<sequence>MKILFALLICFTLVACVQTPTRNTQVVDDRPGIAFELPSVASEYYELRIDGVSYGYVGEYQVGENLLKIIDGTHQVELLSDGEVVYREEIYLGAGVNRILKVGPHD</sequence>
<keyword evidence="1" id="KW-0732">Signal</keyword>
<gene>
    <name evidence="2" type="ORF">NLU14_00010</name>
</gene>
<evidence type="ECO:0000256" key="1">
    <source>
        <dbReference type="SAM" id="SignalP"/>
    </source>
</evidence>
<keyword evidence="3" id="KW-1185">Reference proteome</keyword>
<proteinExistence type="predicted"/>
<evidence type="ECO:0008006" key="4">
    <source>
        <dbReference type="Google" id="ProtNLM"/>
    </source>
</evidence>
<dbReference type="RefSeq" id="WP_275704098.1">
    <property type="nucleotide sequence ID" value="NZ_JANCMW010000001.1"/>
</dbReference>
<accession>A0ABT5Y4K5</accession>
<dbReference type="PROSITE" id="PS51257">
    <property type="entry name" value="PROKAR_LIPOPROTEIN"/>
    <property type="match status" value="1"/>
</dbReference>